<reference evidence="3" key="1">
    <citation type="submission" date="2022-10" db="EMBL/GenBank/DDBJ databases">
        <title>The WGS of Solirubrobacter ginsenosidimutans DSM 21036.</title>
        <authorList>
            <person name="Jiang Z."/>
        </authorList>
    </citation>
    <scope>NUCLEOTIDE SEQUENCE</scope>
    <source>
        <strain evidence="3">DSM 21036</strain>
    </source>
</reference>
<feature type="transmembrane region" description="Helical" evidence="2">
    <location>
        <begin position="83"/>
        <end position="107"/>
    </location>
</feature>
<feature type="transmembrane region" description="Helical" evidence="2">
    <location>
        <begin position="59"/>
        <end position="76"/>
    </location>
</feature>
<evidence type="ECO:0000313" key="3">
    <source>
        <dbReference type="EMBL" id="MDA0164353.1"/>
    </source>
</evidence>
<evidence type="ECO:0000313" key="4">
    <source>
        <dbReference type="Proteomes" id="UP001149140"/>
    </source>
</evidence>
<proteinExistence type="predicted"/>
<feature type="region of interest" description="Disordered" evidence="1">
    <location>
        <begin position="158"/>
        <end position="186"/>
    </location>
</feature>
<keyword evidence="2" id="KW-1133">Transmembrane helix</keyword>
<feature type="transmembrane region" description="Helical" evidence="2">
    <location>
        <begin position="24"/>
        <end position="47"/>
    </location>
</feature>
<comment type="caution">
    <text evidence="3">The sequence shown here is derived from an EMBL/GenBank/DDBJ whole genome shotgun (WGS) entry which is preliminary data.</text>
</comment>
<keyword evidence="2" id="KW-0472">Membrane</keyword>
<keyword evidence="2" id="KW-0812">Transmembrane</keyword>
<gene>
    <name evidence="3" type="ORF">OM076_29050</name>
</gene>
<dbReference type="EMBL" id="JAPDOD010000033">
    <property type="protein sequence ID" value="MDA0164353.1"/>
    <property type="molecule type" value="Genomic_DNA"/>
</dbReference>
<feature type="transmembrane region" description="Helical" evidence="2">
    <location>
        <begin position="127"/>
        <end position="148"/>
    </location>
</feature>
<name>A0A9X3S8K5_9ACTN</name>
<protein>
    <submittedName>
        <fullName evidence="3">Uncharacterized protein</fullName>
    </submittedName>
</protein>
<organism evidence="3 4">
    <name type="scientific">Solirubrobacter ginsenosidimutans</name>
    <dbReference type="NCBI Taxonomy" id="490573"/>
    <lineage>
        <taxon>Bacteria</taxon>
        <taxon>Bacillati</taxon>
        <taxon>Actinomycetota</taxon>
        <taxon>Thermoleophilia</taxon>
        <taxon>Solirubrobacterales</taxon>
        <taxon>Solirubrobacteraceae</taxon>
        <taxon>Solirubrobacter</taxon>
    </lineage>
</organism>
<dbReference type="Proteomes" id="UP001149140">
    <property type="component" value="Unassembled WGS sequence"/>
</dbReference>
<sequence>MLDDRELDAPQPITMPATVKVDPVCFWLAVASALGVIIGAVGPWTTAWGMVQVSGTGMHGWREVAVGVVALALLAVHRRRGGALELLLAAADGVVGASGAAVALSKINANDTLSVLGFHYTFLDPAWGIYLVLGGAILLTCCASTLAWRSARRARSDRRPRATYSSGSTPKTVLETDDGSAPLADH</sequence>
<evidence type="ECO:0000256" key="1">
    <source>
        <dbReference type="SAM" id="MobiDB-lite"/>
    </source>
</evidence>
<dbReference type="RefSeq" id="WP_270043608.1">
    <property type="nucleotide sequence ID" value="NZ_JAPDOD010000033.1"/>
</dbReference>
<dbReference type="AlphaFoldDB" id="A0A9X3S8K5"/>
<accession>A0A9X3S8K5</accession>
<keyword evidence="4" id="KW-1185">Reference proteome</keyword>
<evidence type="ECO:0000256" key="2">
    <source>
        <dbReference type="SAM" id="Phobius"/>
    </source>
</evidence>